<dbReference type="Proteomes" id="UP000266622">
    <property type="component" value="Unassembled WGS sequence"/>
</dbReference>
<dbReference type="EC" id="2.7.11.1" evidence="2"/>
<evidence type="ECO:0000256" key="5">
    <source>
        <dbReference type="ARBA" id="ARBA00022723"/>
    </source>
</evidence>
<evidence type="ECO:0000256" key="9">
    <source>
        <dbReference type="ARBA" id="ARBA00022842"/>
    </source>
</evidence>
<evidence type="ECO:0000256" key="7">
    <source>
        <dbReference type="ARBA" id="ARBA00022777"/>
    </source>
</evidence>
<dbReference type="GO" id="GO:0004674">
    <property type="term" value="F:protein serine/threonine kinase activity"/>
    <property type="evidence" value="ECO:0007669"/>
    <property type="project" value="UniProtKB-KW"/>
</dbReference>
<proteinExistence type="inferred from homology"/>
<dbReference type="GO" id="GO:0005524">
    <property type="term" value="F:ATP binding"/>
    <property type="evidence" value="ECO:0007669"/>
    <property type="project" value="UniProtKB-KW"/>
</dbReference>
<dbReference type="InterPro" id="IPR051272">
    <property type="entry name" value="RIO-type_Ser/Thr_kinase"/>
</dbReference>
<reference evidence="13 14" key="1">
    <citation type="journal article" date="2018" name="Syst. Appl. Microbiol.">
        <title>A new symbiotic nanoarchaeote (Candidatus Nanoclepta minutus) and its host (Zestosphaera tikiterensis gen. nov., sp. nov.) from a New Zealand hot spring.</title>
        <authorList>
            <person name="St John E."/>
            <person name="Liu Y."/>
            <person name="Podar M."/>
            <person name="Stott M.B."/>
            <person name="Meneghin J."/>
            <person name="Chen Z."/>
            <person name="Lagutin K."/>
            <person name="Mitchell K."/>
            <person name="Reysenbach A.L."/>
        </authorList>
    </citation>
    <scope>NUCLEOTIDE SEQUENCE [LARGE SCALE GENOMIC DNA]</scope>
    <source>
        <strain evidence="13">NZ3</strain>
    </source>
</reference>
<evidence type="ECO:0000256" key="4">
    <source>
        <dbReference type="ARBA" id="ARBA00022679"/>
    </source>
</evidence>
<organism evidence="13 14">
    <name type="scientific">Candidatus Nanoclepta minutus</name>
    <dbReference type="NCBI Taxonomy" id="1940235"/>
    <lineage>
        <taxon>Archaea</taxon>
        <taxon>Nanobdellota</taxon>
        <taxon>Candidatus Nanoclepta</taxon>
    </lineage>
</organism>
<evidence type="ECO:0000256" key="10">
    <source>
        <dbReference type="ARBA" id="ARBA00047899"/>
    </source>
</evidence>
<evidence type="ECO:0000256" key="8">
    <source>
        <dbReference type="ARBA" id="ARBA00022840"/>
    </source>
</evidence>
<comment type="catalytic activity">
    <reaction evidence="11">
        <text>L-seryl-[protein] + ATP = O-phospho-L-seryl-[protein] + ADP + H(+)</text>
        <dbReference type="Rhea" id="RHEA:17989"/>
        <dbReference type="Rhea" id="RHEA-COMP:9863"/>
        <dbReference type="Rhea" id="RHEA-COMP:11604"/>
        <dbReference type="ChEBI" id="CHEBI:15378"/>
        <dbReference type="ChEBI" id="CHEBI:29999"/>
        <dbReference type="ChEBI" id="CHEBI:30616"/>
        <dbReference type="ChEBI" id="CHEBI:83421"/>
        <dbReference type="ChEBI" id="CHEBI:456216"/>
        <dbReference type="EC" id="2.7.11.1"/>
    </reaction>
</comment>
<dbReference type="AlphaFoldDB" id="A0A397WMJ6"/>
<dbReference type="PROSITE" id="PS01245">
    <property type="entry name" value="RIO1"/>
    <property type="match status" value="1"/>
</dbReference>
<protein>
    <recommendedName>
        <fullName evidence="2">non-specific serine/threonine protein kinase</fullName>
        <ecNumber evidence="2">2.7.11.1</ecNumber>
    </recommendedName>
</protein>
<comment type="catalytic activity">
    <reaction evidence="10">
        <text>L-threonyl-[protein] + ATP = O-phospho-L-threonyl-[protein] + ADP + H(+)</text>
        <dbReference type="Rhea" id="RHEA:46608"/>
        <dbReference type="Rhea" id="RHEA-COMP:11060"/>
        <dbReference type="Rhea" id="RHEA-COMP:11605"/>
        <dbReference type="ChEBI" id="CHEBI:15378"/>
        <dbReference type="ChEBI" id="CHEBI:30013"/>
        <dbReference type="ChEBI" id="CHEBI:30616"/>
        <dbReference type="ChEBI" id="CHEBI:61977"/>
        <dbReference type="ChEBI" id="CHEBI:456216"/>
        <dbReference type="EC" id="2.7.11.1"/>
    </reaction>
</comment>
<evidence type="ECO:0000313" key="13">
    <source>
        <dbReference type="EMBL" id="RIB35268.1"/>
    </source>
</evidence>
<gene>
    <name evidence="13" type="ORF">BXU00_01920</name>
</gene>
<dbReference type="SUPFAM" id="SSF56112">
    <property type="entry name" value="Protein kinase-like (PK-like)"/>
    <property type="match status" value="1"/>
</dbReference>
<evidence type="ECO:0000256" key="11">
    <source>
        <dbReference type="ARBA" id="ARBA00048679"/>
    </source>
</evidence>
<dbReference type="PANTHER" id="PTHR45723">
    <property type="entry name" value="SERINE/THREONINE-PROTEIN KINASE RIO1"/>
    <property type="match status" value="1"/>
</dbReference>
<dbReference type="InterPro" id="IPR018934">
    <property type="entry name" value="RIO_dom"/>
</dbReference>
<dbReference type="InterPro" id="IPR011009">
    <property type="entry name" value="Kinase-like_dom_sf"/>
</dbReference>
<dbReference type="Gene3D" id="3.30.200.20">
    <property type="entry name" value="Phosphorylase Kinase, domain 1"/>
    <property type="match status" value="1"/>
</dbReference>
<sequence length="231" mass="27325">MKYREIWKVYSKVFDLTTLNVLEELKEDKFILEDLSIVSEGKEAVVCRSGDKAIKIYKIMNISYKRQIKYLEADPRIRSFPKTQVGVIYTWVKKEFKNLRKMFKSLISVPAPYVYKKNVLVMEFIGDEEPAPLLHEVIDKLEDKEKVFFDIVEEYRKIYHKARLVHGDFSEYNLLYYKGKIYVIDVSQSIPNYSPAASEYLEKDIENLLFIGNRLGVKLDKLELKRMLNIL</sequence>
<evidence type="ECO:0000313" key="14">
    <source>
        <dbReference type="Proteomes" id="UP000266622"/>
    </source>
</evidence>
<keyword evidence="8" id="KW-0067">ATP-binding</keyword>
<evidence type="ECO:0000259" key="12">
    <source>
        <dbReference type="SMART" id="SM00090"/>
    </source>
</evidence>
<feature type="domain" description="RIO kinase" evidence="12">
    <location>
        <begin position="3"/>
        <end position="229"/>
    </location>
</feature>
<keyword evidence="9" id="KW-0460">Magnesium</keyword>
<keyword evidence="6" id="KW-0547">Nucleotide-binding</keyword>
<keyword evidence="7" id="KW-0418">Kinase</keyword>
<evidence type="ECO:0000256" key="1">
    <source>
        <dbReference type="ARBA" id="ARBA00009196"/>
    </source>
</evidence>
<comment type="similarity">
    <text evidence="1">Belongs to the protein kinase superfamily. RIO-type Ser/Thr kinase family.</text>
</comment>
<dbReference type="EMBL" id="MWMI01000003">
    <property type="protein sequence ID" value="RIB35268.1"/>
    <property type="molecule type" value="Genomic_DNA"/>
</dbReference>
<keyword evidence="5" id="KW-0479">Metal-binding</keyword>
<evidence type="ECO:0000256" key="3">
    <source>
        <dbReference type="ARBA" id="ARBA00022527"/>
    </source>
</evidence>
<dbReference type="GO" id="GO:0046872">
    <property type="term" value="F:metal ion binding"/>
    <property type="evidence" value="ECO:0007669"/>
    <property type="project" value="UniProtKB-KW"/>
</dbReference>
<dbReference type="SMART" id="SM00090">
    <property type="entry name" value="RIO"/>
    <property type="match status" value="1"/>
</dbReference>
<evidence type="ECO:0000256" key="2">
    <source>
        <dbReference type="ARBA" id="ARBA00012513"/>
    </source>
</evidence>
<dbReference type="InterPro" id="IPR018935">
    <property type="entry name" value="RIO_kinase_CS"/>
</dbReference>
<comment type="caution">
    <text evidence="13">The sequence shown here is derived from an EMBL/GenBank/DDBJ whole genome shotgun (WGS) entry which is preliminary data.</text>
</comment>
<name>A0A397WMJ6_9ARCH</name>
<keyword evidence="3" id="KW-0723">Serine/threonine-protein kinase</keyword>
<accession>A0A397WMJ6</accession>
<evidence type="ECO:0000256" key="6">
    <source>
        <dbReference type="ARBA" id="ARBA00022741"/>
    </source>
</evidence>
<dbReference type="InterPro" id="IPR000687">
    <property type="entry name" value="RIO_kinase"/>
</dbReference>
<dbReference type="Gene3D" id="1.10.510.10">
    <property type="entry name" value="Transferase(Phosphotransferase) domain 1"/>
    <property type="match status" value="1"/>
</dbReference>
<keyword evidence="4" id="KW-0808">Transferase</keyword>
<dbReference type="Pfam" id="PF01163">
    <property type="entry name" value="RIO1"/>
    <property type="match status" value="1"/>
</dbReference>